<keyword evidence="2" id="KW-1185">Reference proteome</keyword>
<comment type="caution">
    <text evidence="1">The sequence shown here is derived from an EMBL/GenBank/DDBJ whole genome shotgun (WGS) entry which is preliminary data.</text>
</comment>
<sequence>MDQALNLNSSLDWDHLFSFATLVFGIPYNKDPTSSVSSIIKNNISLFNSSKINANAFSNLSNPNIFHPSSTVDDSKRLRDPVNAKLIEGDVSAAVRVLTSSDTILATKPEVLTALRRKHPAPPSDVRFVQMENNDSNIEISKRVMVAALKSFSGSSSGSVNGLRPGHINDYPHCRSRYPSILIASDNIISSVTGIQQSDPHGPLLFAMAVDGVARSITSPFDIWYIDDATLGGSIEAVAAEL</sequence>
<accession>A0A812E968</accession>
<evidence type="ECO:0000313" key="2">
    <source>
        <dbReference type="Proteomes" id="UP000597762"/>
    </source>
</evidence>
<organism evidence="1 2">
    <name type="scientific">Acanthosepion pharaonis</name>
    <name type="common">Pharaoh cuttlefish</name>
    <name type="synonym">Sepia pharaonis</name>
    <dbReference type="NCBI Taxonomy" id="158019"/>
    <lineage>
        <taxon>Eukaryota</taxon>
        <taxon>Metazoa</taxon>
        <taxon>Spiralia</taxon>
        <taxon>Lophotrochozoa</taxon>
        <taxon>Mollusca</taxon>
        <taxon>Cephalopoda</taxon>
        <taxon>Coleoidea</taxon>
        <taxon>Decapodiformes</taxon>
        <taxon>Sepiida</taxon>
        <taxon>Sepiina</taxon>
        <taxon>Sepiidae</taxon>
        <taxon>Acanthosepion</taxon>
    </lineage>
</organism>
<proteinExistence type="predicted"/>
<dbReference type="EMBL" id="CAHIKZ030005121">
    <property type="protein sequence ID" value="CAE1319748.1"/>
    <property type="molecule type" value="Genomic_DNA"/>
</dbReference>
<dbReference type="AlphaFoldDB" id="A0A812E968"/>
<dbReference type="OrthoDB" id="421040at2759"/>
<name>A0A812E968_ACAPH</name>
<protein>
    <submittedName>
        <fullName evidence="1">Uncharacterized protein</fullName>
    </submittedName>
</protein>
<evidence type="ECO:0000313" key="1">
    <source>
        <dbReference type="EMBL" id="CAE1319748.1"/>
    </source>
</evidence>
<reference evidence="1" key="1">
    <citation type="submission" date="2021-01" db="EMBL/GenBank/DDBJ databases">
        <authorList>
            <person name="Li R."/>
            <person name="Bekaert M."/>
        </authorList>
    </citation>
    <scope>NUCLEOTIDE SEQUENCE</scope>
    <source>
        <strain evidence="1">Farmed</strain>
    </source>
</reference>
<dbReference type="Proteomes" id="UP000597762">
    <property type="component" value="Unassembled WGS sequence"/>
</dbReference>
<gene>
    <name evidence="1" type="ORF">SPHA_70060</name>
</gene>